<dbReference type="Pfam" id="PF01535">
    <property type="entry name" value="PPR"/>
    <property type="match status" value="3"/>
</dbReference>
<dbReference type="PANTHER" id="PTHR47926">
    <property type="entry name" value="PENTATRICOPEPTIDE REPEAT-CONTAINING PROTEIN"/>
    <property type="match status" value="1"/>
</dbReference>
<dbReference type="InterPro" id="IPR046848">
    <property type="entry name" value="E_motif"/>
</dbReference>
<name>A0ABR0XNM9_REHGL</name>
<dbReference type="SUPFAM" id="SSF48452">
    <property type="entry name" value="TPR-like"/>
    <property type="match status" value="1"/>
</dbReference>
<feature type="repeat" description="PPR" evidence="3">
    <location>
        <begin position="442"/>
        <end position="476"/>
    </location>
</feature>
<dbReference type="Pfam" id="PF12854">
    <property type="entry name" value="PPR_1"/>
    <property type="match status" value="1"/>
</dbReference>
<dbReference type="Gene3D" id="1.25.40.10">
    <property type="entry name" value="Tetratricopeptide repeat domain"/>
    <property type="match status" value="4"/>
</dbReference>
<reference evidence="5 6" key="1">
    <citation type="journal article" date="2021" name="Comput. Struct. Biotechnol. J.">
        <title>De novo genome assembly of the potent medicinal plant Rehmannia glutinosa using nanopore technology.</title>
        <authorList>
            <person name="Ma L."/>
            <person name="Dong C."/>
            <person name="Song C."/>
            <person name="Wang X."/>
            <person name="Zheng X."/>
            <person name="Niu Y."/>
            <person name="Chen S."/>
            <person name="Feng W."/>
        </authorList>
    </citation>
    <scope>NUCLEOTIDE SEQUENCE [LARGE SCALE GENOMIC DNA]</scope>
    <source>
        <strain evidence="5">DH-2019</strain>
    </source>
</reference>
<keyword evidence="6" id="KW-1185">Reference proteome</keyword>
<gene>
    <name evidence="5" type="ORF">DH2020_004118</name>
</gene>
<evidence type="ECO:0000313" key="6">
    <source>
        <dbReference type="Proteomes" id="UP001318860"/>
    </source>
</evidence>
<dbReference type="Pfam" id="PF20431">
    <property type="entry name" value="E_motif"/>
    <property type="match status" value="1"/>
</dbReference>
<comment type="similarity">
    <text evidence="1">Belongs to the PPR family. PCMP-H subfamily.</text>
</comment>
<dbReference type="InterPro" id="IPR011990">
    <property type="entry name" value="TPR-like_helical_dom_sf"/>
</dbReference>
<dbReference type="Pfam" id="PF13041">
    <property type="entry name" value="PPR_2"/>
    <property type="match status" value="3"/>
</dbReference>
<evidence type="ECO:0000256" key="2">
    <source>
        <dbReference type="ARBA" id="ARBA00022737"/>
    </source>
</evidence>
<dbReference type="Proteomes" id="UP001318860">
    <property type="component" value="Unassembled WGS sequence"/>
</dbReference>
<evidence type="ECO:0000259" key="4">
    <source>
        <dbReference type="Pfam" id="PF14432"/>
    </source>
</evidence>
<dbReference type="InterPro" id="IPR046960">
    <property type="entry name" value="PPR_At4g14850-like_plant"/>
</dbReference>
<dbReference type="PROSITE" id="PS51375">
    <property type="entry name" value="PPR"/>
    <property type="match status" value="8"/>
</dbReference>
<accession>A0ABR0XNM9</accession>
<keyword evidence="2" id="KW-0677">Repeat</keyword>
<comment type="caution">
    <text evidence="5">The sequence shown here is derived from an EMBL/GenBank/DDBJ whole genome shotgun (WGS) entry which is preliminary data.</text>
</comment>
<feature type="repeat" description="PPR" evidence="3">
    <location>
        <begin position="297"/>
        <end position="331"/>
    </location>
</feature>
<dbReference type="NCBIfam" id="TIGR00756">
    <property type="entry name" value="PPR"/>
    <property type="match status" value="8"/>
</dbReference>
<feature type="repeat" description="PPR" evidence="3">
    <location>
        <begin position="266"/>
        <end position="296"/>
    </location>
</feature>
<feature type="domain" description="DYW" evidence="4">
    <location>
        <begin position="732"/>
        <end position="810"/>
    </location>
</feature>
<organism evidence="5 6">
    <name type="scientific">Rehmannia glutinosa</name>
    <name type="common">Chinese foxglove</name>
    <dbReference type="NCBI Taxonomy" id="99300"/>
    <lineage>
        <taxon>Eukaryota</taxon>
        <taxon>Viridiplantae</taxon>
        <taxon>Streptophyta</taxon>
        <taxon>Embryophyta</taxon>
        <taxon>Tracheophyta</taxon>
        <taxon>Spermatophyta</taxon>
        <taxon>Magnoliopsida</taxon>
        <taxon>eudicotyledons</taxon>
        <taxon>Gunneridae</taxon>
        <taxon>Pentapetalae</taxon>
        <taxon>asterids</taxon>
        <taxon>lamiids</taxon>
        <taxon>Lamiales</taxon>
        <taxon>Orobanchaceae</taxon>
        <taxon>Rehmannieae</taxon>
        <taxon>Rehmannia</taxon>
    </lineage>
</organism>
<protein>
    <recommendedName>
        <fullName evidence="4">DYW domain-containing protein</fullName>
    </recommendedName>
</protein>
<evidence type="ECO:0000256" key="3">
    <source>
        <dbReference type="PROSITE-ProRule" id="PRU00708"/>
    </source>
</evidence>
<feature type="repeat" description="PPR" evidence="3">
    <location>
        <begin position="546"/>
        <end position="580"/>
    </location>
</feature>
<dbReference type="InterPro" id="IPR038765">
    <property type="entry name" value="Papain-like_cys_pep_sf"/>
</dbReference>
<feature type="repeat" description="PPR" evidence="3">
    <location>
        <begin position="332"/>
        <end position="366"/>
    </location>
</feature>
<feature type="repeat" description="PPR" evidence="3">
    <location>
        <begin position="159"/>
        <end position="189"/>
    </location>
</feature>
<evidence type="ECO:0000256" key="1">
    <source>
        <dbReference type="ARBA" id="ARBA00006643"/>
    </source>
</evidence>
<proteinExistence type="inferred from homology"/>
<dbReference type="EMBL" id="JABTTQ020000003">
    <property type="protein sequence ID" value="KAK6160737.1"/>
    <property type="molecule type" value="Genomic_DNA"/>
</dbReference>
<feature type="repeat" description="PPR" evidence="3">
    <location>
        <begin position="617"/>
        <end position="647"/>
    </location>
</feature>
<dbReference type="PANTHER" id="PTHR47926:SF445">
    <property type="entry name" value="DYW DOMAIN-CONTAINING PROTEIN"/>
    <property type="match status" value="1"/>
</dbReference>
<dbReference type="Pfam" id="PF14432">
    <property type="entry name" value="DYW_deaminase"/>
    <property type="match status" value="1"/>
</dbReference>
<feature type="repeat" description="PPR" evidence="3">
    <location>
        <begin position="193"/>
        <end position="227"/>
    </location>
</feature>
<dbReference type="InterPro" id="IPR032867">
    <property type="entry name" value="DYW_dom"/>
</dbReference>
<sequence>MLLSSICRPKCRHRRSNLRRLVLKLCFSSSTAQQCYFLPEDEPIQHQHVIPFDSDPNTTGSALSNFLSSDRHSDALSLLRRVPPSRSLLFYWNNLIKWSVSLQDQRNALHLFDEMRRLDWIPDGYTYPYVFKACGDLSSLVIGESVHALALVSGYTDSNVFVDNAAVAMYGRCGAYDKAQQLFDEMLERGLFDTISWNSIISVYVQIGEYRKALRMFEKMVSRGDIMLRADAVSLVNVLPACASVKYWRTGIEIHAYAIRRGLLEDVFVGNAIVDMYAKCGLMDEAKNVFDRMEVKDVVSWNALVTGYSQIGKFDVALRLFERMRKEGIGLNVVTWSAVIAAYAQRGLGYEALDVFREMIVSGSQPNAVTLVSVLSGCAACGALVQGKETQCYVIKRFLNLEGNDPGDEMMVINGLIDMYAKCQNFTTARAMFDSIERKDRSVVTWTVMIGGYAQHGEASDALGLFSEMLSDKCRMMPNGFTISCALVACARIGALRLGREIHGYALRNRYEEAMIFISNCLIDMYAKSGDVVAARAVFDNMIMKNEVSWTSIMTGYGLHGRGDEALEIFTGMRRAGFPIDGVTFVVVLYACSHSGMIDQGMNYFNNMTKDFGIVPEVEHYACMVDLLGRAGRLDEAMKLIKDMPMKPNPIIWVALLSGCRLHGNVELGQHAANKLLELNFENDGLYTLLSNLYASARRWKDVAKIRLLMKHSGIRKRPGCSWVQGKRGRQHDEEKGDLLLEHSEKLALAYGILTTAPGVPIRITKNLRVCGDCHTAITYISRIIEHEVILRDTSRFHHFRNGSCSCKGYCSRGFEKFCCGFVDKGKQRQAPETYATEGSCGSCYANFLATGNLVSLSEQQLVDCDHEMFEVLVKWLDNDMFIKTLEDIDLCVQILAWTFRSI</sequence>
<evidence type="ECO:0000313" key="5">
    <source>
        <dbReference type="EMBL" id="KAK6160737.1"/>
    </source>
</evidence>
<dbReference type="InterPro" id="IPR002885">
    <property type="entry name" value="PPR_rpt"/>
</dbReference>
<dbReference type="SUPFAM" id="SSF54001">
    <property type="entry name" value="Cysteine proteinases"/>
    <property type="match status" value="1"/>
</dbReference>